<dbReference type="RefSeq" id="WP_154432612.1">
    <property type="nucleotide sequence ID" value="NZ_VUMS01000019.1"/>
</dbReference>
<keyword evidence="2" id="KW-1185">Reference proteome</keyword>
<dbReference type="Proteomes" id="UP000440513">
    <property type="component" value="Unassembled WGS sequence"/>
</dbReference>
<organism evidence="1 2">
    <name type="scientific">Oliverpabstia intestinalis</name>
    <dbReference type="NCBI Taxonomy" id="2606633"/>
    <lineage>
        <taxon>Bacteria</taxon>
        <taxon>Bacillati</taxon>
        <taxon>Bacillota</taxon>
        <taxon>Clostridia</taxon>
        <taxon>Lachnospirales</taxon>
        <taxon>Lachnospiraceae</taxon>
        <taxon>Oliverpabstia</taxon>
    </lineage>
</organism>
<accession>A0A7X2TLZ1</accession>
<comment type="caution">
    <text evidence="1">The sequence shown here is derived from an EMBL/GenBank/DDBJ whole genome shotgun (WGS) entry which is preliminary data.</text>
</comment>
<dbReference type="EMBL" id="VUMS01000019">
    <property type="protein sequence ID" value="MST67164.1"/>
    <property type="molecule type" value="Genomic_DNA"/>
</dbReference>
<dbReference type="AlphaFoldDB" id="A0A7X2TLZ1"/>
<gene>
    <name evidence="1" type="ORF">FYJ57_10650</name>
</gene>
<protein>
    <submittedName>
        <fullName evidence="1">Uncharacterized protein</fullName>
    </submittedName>
</protein>
<proteinExistence type="predicted"/>
<evidence type="ECO:0000313" key="2">
    <source>
        <dbReference type="Proteomes" id="UP000440513"/>
    </source>
</evidence>
<reference evidence="1 2" key="1">
    <citation type="submission" date="2019-08" db="EMBL/GenBank/DDBJ databases">
        <title>In-depth cultivation of the pig gut microbiome towards novel bacterial diversity and tailored functional studies.</title>
        <authorList>
            <person name="Wylensek D."/>
            <person name="Hitch T.C.A."/>
            <person name="Clavel T."/>
        </authorList>
    </citation>
    <scope>NUCLEOTIDE SEQUENCE [LARGE SCALE GENOMIC DNA]</scope>
    <source>
        <strain evidence="1 2">BSM-380-WT-5A</strain>
    </source>
</reference>
<evidence type="ECO:0000313" key="1">
    <source>
        <dbReference type="EMBL" id="MST67164.1"/>
    </source>
</evidence>
<sequence length="143" mass="16459">MEQEIFAAKLGELKKQQDEFMGCLDRFQSADTDSIDQYLRHLNDEYQQNTDFLENSIREGRSPAIVALSEAQLTYYRHMRDILKDKLPECMDSGNREQDLAEAVSLYAEYAIDFASQAIRHALMVSLKAIDLQNSYDPSNNII</sequence>
<name>A0A7X2TLZ1_9FIRM</name>